<accession>A0A7C4D0P2</accession>
<dbReference type="AlphaFoldDB" id="A0A7C4D0P2"/>
<protein>
    <submittedName>
        <fullName evidence="1">Uncharacterized protein</fullName>
    </submittedName>
</protein>
<name>A0A7C4D0P2_9CREN</name>
<sequence length="67" mass="7794">MKCVSNTNTNKFHCYGIGYIDKIIIYFACRKTVERTVSPKDVEEISINCKIIEYRSEGDKKVLVVWC</sequence>
<organism evidence="1">
    <name type="scientific">Ignisphaera aggregans</name>
    <dbReference type="NCBI Taxonomy" id="334771"/>
    <lineage>
        <taxon>Archaea</taxon>
        <taxon>Thermoproteota</taxon>
        <taxon>Thermoprotei</taxon>
        <taxon>Desulfurococcales</taxon>
        <taxon>Desulfurococcaceae</taxon>
        <taxon>Ignisphaera</taxon>
    </lineage>
</organism>
<dbReference type="EMBL" id="DTCA01000091">
    <property type="protein sequence ID" value="HGM07340.1"/>
    <property type="molecule type" value="Genomic_DNA"/>
</dbReference>
<reference evidence="1" key="1">
    <citation type="journal article" date="2020" name="mSystems">
        <title>Genome- and Community-Level Interaction Insights into Carbon Utilization and Element Cycling Functions of Hydrothermarchaeota in Hydrothermal Sediment.</title>
        <authorList>
            <person name="Zhou Z."/>
            <person name="Liu Y."/>
            <person name="Xu W."/>
            <person name="Pan J."/>
            <person name="Luo Z.H."/>
            <person name="Li M."/>
        </authorList>
    </citation>
    <scope>NUCLEOTIDE SEQUENCE [LARGE SCALE GENOMIC DNA]</scope>
    <source>
        <strain evidence="1">SpSt-658</strain>
    </source>
</reference>
<gene>
    <name evidence="1" type="ORF">ENU31_02900</name>
</gene>
<proteinExistence type="predicted"/>
<evidence type="ECO:0000313" key="1">
    <source>
        <dbReference type="EMBL" id="HGM07340.1"/>
    </source>
</evidence>
<comment type="caution">
    <text evidence="1">The sequence shown here is derived from an EMBL/GenBank/DDBJ whole genome shotgun (WGS) entry which is preliminary data.</text>
</comment>